<keyword evidence="9 10" id="KW-0472">Membrane</keyword>
<dbReference type="AlphaFoldDB" id="A0A192ZI58"/>
<keyword evidence="6" id="KW-0547">Nucleotide-binding</keyword>
<name>A0A192ZI58_9EUKA</name>
<dbReference type="Pfam" id="PF00005">
    <property type="entry name" value="ABC_tran"/>
    <property type="match status" value="1"/>
</dbReference>
<dbReference type="GO" id="GO:0005524">
    <property type="term" value="F:ATP binding"/>
    <property type="evidence" value="ECO:0007669"/>
    <property type="project" value="UniProtKB-KW"/>
</dbReference>
<evidence type="ECO:0000313" key="13">
    <source>
        <dbReference type="EMBL" id="ANM86769.1"/>
    </source>
</evidence>
<keyword evidence="5 10" id="KW-0812">Transmembrane</keyword>
<evidence type="ECO:0000256" key="10">
    <source>
        <dbReference type="SAM" id="Phobius"/>
    </source>
</evidence>
<evidence type="ECO:0000256" key="6">
    <source>
        <dbReference type="ARBA" id="ARBA00022741"/>
    </source>
</evidence>
<evidence type="ECO:0000256" key="9">
    <source>
        <dbReference type="ARBA" id="ARBA00023136"/>
    </source>
</evidence>
<evidence type="ECO:0000256" key="7">
    <source>
        <dbReference type="ARBA" id="ARBA00022840"/>
    </source>
</evidence>
<dbReference type="Pfam" id="PF00664">
    <property type="entry name" value="ABC_membrane"/>
    <property type="match status" value="1"/>
</dbReference>
<protein>
    <submittedName>
        <fullName evidence="13">Atm1</fullName>
    </submittedName>
</protein>
<feature type="transmembrane region" description="Helical" evidence="10">
    <location>
        <begin position="228"/>
        <end position="249"/>
    </location>
</feature>
<keyword evidence="7" id="KW-0067">ATP-binding</keyword>
<keyword evidence="3" id="KW-0813">Transport</keyword>
<evidence type="ECO:0000256" key="4">
    <source>
        <dbReference type="ARBA" id="ARBA00022475"/>
    </source>
</evidence>
<dbReference type="SUPFAM" id="SSF52540">
    <property type="entry name" value="P-loop containing nucleoside triphosphate hydrolases"/>
    <property type="match status" value="1"/>
</dbReference>
<organism evidence="13">
    <name type="scientific">Stygiella incarcerata</name>
    <dbReference type="NCBI Taxonomy" id="1712417"/>
    <lineage>
        <taxon>Eukaryota</taxon>
        <taxon>Discoba</taxon>
        <taxon>Jakobida</taxon>
        <taxon>Andalucina</taxon>
        <taxon>Stygiellidae</taxon>
        <taxon>Stygiella</taxon>
    </lineage>
</organism>
<dbReference type="PROSITE" id="PS50929">
    <property type="entry name" value="ABC_TM1F"/>
    <property type="match status" value="1"/>
</dbReference>
<dbReference type="GO" id="GO:0006879">
    <property type="term" value="P:intracellular iron ion homeostasis"/>
    <property type="evidence" value="ECO:0007669"/>
    <property type="project" value="TreeGrafter"/>
</dbReference>
<dbReference type="InterPro" id="IPR027417">
    <property type="entry name" value="P-loop_NTPase"/>
</dbReference>
<proteinExistence type="evidence at transcript level"/>
<evidence type="ECO:0000256" key="1">
    <source>
        <dbReference type="ARBA" id="ARBA00004225"/>
    </source>
</evidence>
<feature type="domain" description="ABC transporter" evidence="11">
    <location>
        <begin position="412"/>
        <end position="644"/>
    </location>
</feature>
<dbReference type="GO" id="GO:0016887">
    <property type="term" value="F:ATP hydrolysis activity"/>
    <property type="evidence" value="ECO:0007669"/>
    <property type="project" value="InterPro"/>
</dbReference>
<dbReference type="Gene3D" id="3.40.50.300">
    <property type="entry name" value="P-loop containing nucleotide triphosphate hydrolases"/>
    <property type="match status" value="1"/>
</dbReference>
<accession>A0A192ZI58</accession>
<dbReference type="GO" id="GO:0005886">
    <property type="term" value="C:plasma membrane"/>
    <property type="evidence" value="ECO:0007669"/>
    <property type="project" value="UniProtKB-SubCell"/>
</dbReference>
<reference evidence="13" key="1">
    <citation type="journal article" date="2016" name="Mol. Biol. Evol.">
        <title>Novel hydrogenosomes in the microaerophilic jakobid Stygiella incarcerata.</title>
        <authorList>
            <person name="Leger M.M."/>
            <person name="Eme L."/>
            <person name="Hug L.A."/>
            <person name="Roger A.J."/>
        </authorList>
    </citation>
    <scope>NUCLEOTIDE SEQUENCE</scope>
</reference>
<dbReference type="PROSITE" id="PS50893">
    <property type="entry name" value="ABC_TRANSPORTER_2"/>
    <property type="match status" value="1"/>
</dbReference>
<dbReference type="GO" id="GO:0140359">
    <property type="term" value="F:ABC-type transporter activity"/>
    <property type="evidence" value="ECO:0007669"/>
    <property type="project" value="InterPro"/>
</dbReference>
<dbReference type="InterPro" id="IPR036640">
    <property type="entry name" value="ABC1_TM_sf"/>
</dbReference>
<comment type="subcellular location">
    <subcellularLocation>
        <location evidence="2">Cell membrane</location>
        <topology evidence="2">Multi-pass membrane protein</topology>
    </subcellularLocation>
    <subcellularLocation>
        <location evidence="1">Mitochondrion membrane</location>
        <topology evidence="1">Multi-pass membrane protein</topology>
    </subcellularLocation>
</comment>
<feature type="transmembrane region" description="Helical" evidence="10">
    <location>
        <begin position="311"/>
        <end position="334"/>
    </location>
</feature>
<dbReference type="CDD" id="cd18582">
    <property type="entry name" value="ABC_6TM_ATM1_ABCB7"/>
    <property type="match status" value="1"/>
</dbReference>
<evidence type="ECO:0000256" key="5">
    <source>
        <dbReference type="ARBA" id="ARBA00022692"/>
    </source>
</evidence>
<dbReference type="InterPro" id="IPR003439">
    <property type="entry name" value="ABC_transporter-like_ATP-bd"/>
</dbReference>
<dbReference type="PANTHER" id="PTHR24221:SF402">
    <property type="entry name" value="IRON-SULFUR CLUSTERS TRANSPORTER ABCB7, MITOCHONDRIAL"/>
    <property type="match status" value="1"/>
</dbReference>
<sequence length="651" mass="70949">MLSSYGILAGSSRCVFPSALTGLKWFTHQKSEDEKVVEKIDVGKADDSGILGPLKSKSGEGAAAAGITAFQILRRLGGFVWPKGDWVQKTTVASSVALMIAGRAVSVAIPFVFRSTVDHLNAGKNATKLVIGYGAVKAVSSLFREAQFSLFAGVTHSAVRKVAIRVVEHLHELDLQFHLDRQTGGLTRVIDRGTKAMSLFFGSIVFNVVPAIMELGMVVGALSHKVGWKLALSAVSALSAYSVFTLFLTQWRVRLRQEMNALENKAGAQTVDSLMNYVAVKAFSAEDREILRYDDVMHKYQTASIRFQMSLAALNFGQNLIFAIATVGMIGLAAHGIHSGKHTVGDAVLVNGLLNQIHRPLNFLGVVYREVKQASVDMENMFSLLDKESRVKDLPDALPFKLPAIPSTGLPLLIDSVSFSYNADRSILKGVSFHADPGDFIAVVGGNGSGKTTLIRLLSGFLAPENGKIWMGGQDLRKITLKSIRPHISLVPQDTTLFNHSIRQNIMVGNPSASEEEFQRVVESIGLDKSVSEMPDGWETMVGERGLKLSEGEKQKISIARALLKKSRVLFCDEATSFLDVESEKLVMNALRASGSTLLVVAHRLSTIRDAKEIIVLKEGEIVERGTHAELIAMNGLYTEMWQKQQVSTNQ</sequence>
<gene>
    <name evidence="13" type="primary">ATM1</name>
</gene>
<dbReference type="EMBL" id="KT984549">
    <property type="protein sequence ID" value="ANM86769.1"/>
    <property type="molecule type" value="mRNA"/>
</dbReference>
<dbReference type="InterPro" id="IPR003593">
    <property type="entry name" value="AAA+_ATPase"/>
</dbReference>
<dbReference type="Gene3D" id="1.20.1560.10">
    <property type="entry name" value="ABC transporter type 1, transmembrane domain"/>
    <property type="match status" value="1"/>
</dbReference>
<dbReference type="SMART" id="SM00382">
    <property type="entry name" value="AAA"/>
    <property type="match status" value="1"/>
</dbReference>
<evidence type="ECO:0000259" key="12">
    <source>
        <dbReference type="PROSITE" id="PS50929"/>
    </source>
</evidence>
<evidence type="ECO:0000259" key="11">
    <source>
        <dbReference type="PROSITE" id="PS50893"/>
    </source>
</evidence>
<feature type="domain" description="ABC transmembrane type-1" evidence="12">
    <location>
        <begin position="95"/>
        <end position="373"/>
    </location>
</feature>
<evidence type="ECO:0000256" key="8">
    <source>
        <dbReference type="ARBA" id="ARBA00022989"/>
    </source>
</evidence>
<evidence type="ECO:0000256" key="2">
    <source>
        <dbReference type="ARBA" id="ARBA00004651"/>
    </source>
</evidence>
<dbReference type="FunFam" id="3.40.50.300:FF:000221">
    <property type="entry name" value="Multidrug ABC transporter ATP-binding protein"/>
    <property type="match status" value="1"/>
</dbReference>
<dbReference type="InterPro" id="IPR039421">
    <property type="entry name" value="Type_1_exporter"/>
</dbReference>
<dbReference type="SUPFAM" id="SSF90123">
    <property type="entry name" value="ABC transporter transmembrane region"/>
    <property type="match status" value="1"/>
</dbReference>
<dbReference type="GO" id="GO:0005743">
    <property type="term" value="C:mitochondrial inner membrane"/>
    <property type="evidence" value="ECO:0007669"/>
    <property type="project" value="TreeGrafter"/>
</dbReference>
<dbReference type="PANTHER" id="PTHR24221">
    <property type="entry name" value="ATP-BINDING CASSETTE SUB-FAMILY B"/>
    <property type="match status" value="1"/>
</dbReference>
<keyword evidence="4" id="KW-1003">Cell membrane</keyword>
<dbReference type="InterPro" id="IPR011527">
    <property type="entry name" value="ABC1_TM_dom"/>
</dbReference>
<feature type="transmembrane region" description="Helical" evidence="10">
    <location>
        <begin position="198"/>
        <end position="222"/>
    </location>
</feature>
<evidence type="ECO:0000256" key="3">
    <source>
        <dbReference type="ARBA" id="ARBA00022448"/>
    </source>
</evidence>
<keyword evidence="8 10" id="KW-1133">Transmembrane helix</keyword>